<sequence>MSLSSGSFQPHCCDFQRKFPVNSKLYTRSSVVLTLTCIKSQKVVFRTKFTCKFSASKADLES</sequence>
<name>A0A061RZJ0_9CHLO</name>
<dbReference type="AlphaFoldDB" id="A0A061RZJ0"/>
<evidence type="ECO:0000313" key="2">
    <source>
        <dbReference type="EMBL" id="JAC83876.1"/>
    </source>
</evidence>
<dbReference type="EMBL" id="GBEZ01009436">
    <property type="protein sequence ID" value="JAC76149.1"/>
    <property type="molecule type" value="Transcribed_RNA"/>
</dbReference>
<proteinExistence type="predicted"/>
<evidence type="ECO:0000313" key="1">
    <source>
        <dbReference type="EMBL" id="JAC76149.1"/>
    </source>
</evidence>
<protein>
    <submittedName>
        <fullName evidence="1">Uncharacterized protein</fullName>
    </submittedName>
</protein>
<dbReference type="EMBL" id="GBEZ01001063">
    <property type="protein sequence ID" value="JAC83876.1"/>
    <property type="molecule type" value="Transcribed_RNA"/>
</dbReference>
<gene>
    <name evidence="1" type="ORF">TSPGSL018_20989</name>
    <name evidence="2" type="ORF">TSPGSL018_2285</name>
</gene>
<accession>A0A061RZJ0</accession>
<organism evidence="1">
    <name type="scientific">Tetraselmis sp. GSL018</name>
    <dbReference type="NCBI Taxonomy" id="582737"/>
    <lineage>
        <taxon>Eukaryota</taxon>
        <taxon>Viridiplantae</taxon>
        <taxon>Chlorophyta</taxon>
        <taxon>core chlorophytes</taxon>
        <taxon>Chlorodendrophyceae</taxon>
        <taxon>Chlorodendrales</taxon>
        <taxon>Chlorodendraceae</taxon>
        <taxon>Tetraselmis</taxon>
    </lineage>
</organism>
<reference evidence="1" key="1">
    <citation type="submission" date="2014-05" db="EMBL/GenBank/DDBJ databases">
        <title>The transcriptome of the halophilic microalga Tetraselmis sp. GSL018 isolated from the Great Salt Lake, Utah.</title>
        <authorList>
            <person name="Jinkerson R.E."/>
            <person name="D'Adamo S."/>
            <person name="Posewitz M.C."/>
        </authorList>
    </citation>
    <scope>NUCLEOTIDE SEQUENCE</scope>
    <source>
        <strain evidence="1">GSL018</strain>
    </source>
</reference>